<accession>A0A9X0D7R0</accession>
<evidence type="ECO:0000256" key="1">
    <source>
        <dbReference type="SAM" id="MobiDB-lite"/>
    </source>
</evidence>
<dbReference type="AlphaFoldDB" id="A0A9X0D7R0"/>
<feature type="region of interest" description="Disordered" evidence="1">
    <location>
        <begin position="1"/>
        <end position="31"/>
    </location>
</feature>
<dbReference type="Proteomes" id="UP001163046">
    <property type="component" value="Unassembled WGS sequence"/>
</dbReference>
<dbReference type="InterPro" id="IPR052304">
    <property type="entry name" value="PTTG1IP"/>
</dbReference>
<sequence length="178" mass="19902">MSASTTARTTFQSSSPSTAAPVTTKSNGTRTTVAPTSIPAITCSQRNASCGDCIQDINCFWCGADDTCKDYQATSNLIPDCKGNNWYWKECFVAGHLLIYIIPSVAFVVLVIIGCCVYCLCCRNRRQKSYESGDKKMQKRREETQRRNAERRAERRIKTDAIRQKYGLLTNEDDAEVA</sequence>
<keyword evidence="2" id="KW-1133">Transmembrane helix</keyword>
<organism evidence="3 4">
    <name type="scientific">Desmophyllum pertusum</name>
    <dbReference type="NCBI Taxonomy" id="174260"/>
    <lineage>
        <taxon>Eukaryota</taxon>
        <taxon>Metazoa</taxon>
        <taxon>Cnidaria</taxon>
        <taxon>Anthozoa</taxon>
        <taxon>Hexacorallia</taxon>
        <taxon>Scleractinia</taxon>
        <taxon>Caryophylliina</taxon>
        <taxon>Caryophylliidae</taxon>
        <taxon>Desmophyllum</taxon>
    </lineage>
</organism>
<reference evidence="3" key="1">
    <citation type="submission" date="2023-01" db="EMBL/GenBank/DDBJ databases">
        <title>Genome assembly of the deep-sea coral Lophelia pertusa.</title>
        <authorList>
            <person name="Herrera S."/>
            <person name="Cordes E."/>
        </authorList>
    </citation>
    <scope>NUCLEOTIDE SEQUENCE</scope>
    <source>
        <strain evidence="3">USNM1676648</strain>
        <tissue evidence="3">Polyp</tissue>
    </source>
</reference>
<name>A0A9X0D7R0_9CNID</name>
<keyword evidence="2" id="KW-0472">Membrane</keyword>
<feature type="region of interest" description="Disordered" evidence="1">
    <location>
        <begin position="133"/>
        <end position="158"/>
    </location>
</feature>
<feature type="transmembrane region" description="Helical" evidence="2">
    <location>
        <begin position="97"/>
        <end position="121"/>
    </location>
</feature>
<comment type="caution">
    <text evidence="3">The sequence shown here is derived from an EMBL/GenBank/DDBJ whole genome shotgun (WGS) entry which is preliminary data.</text>
</comment>
<evidence type="ECO:0000313" key="4">
    <source>
        <dbReference type="Proteomes" id="UP001163046"/>
    </source>
</evidence>
<gene>
    <name evidence="3" type="primary">PTTG1IP_3</name>
    <name evidence="3" type="ORF">OS493_024539</name>
</gene>
<evidence type="ECO:0000256" key="2">
    <source>
        <dbReference type="SAM" id="Phobius"/>
    </source>
</evidence>
<feature type="compositionally biased region" description="Polar residues" evidence="1">
    <location>
        <begin position="1"/>
        <end position="12"/>
    </location>
</feature>
<dbReference type="GO" id="GO:0005737">
    <property type="term" value="C:cytoplasm"/>
    <property type="evidence" value="ECO:0007669"/>
    <property type="project" value="TreeGrafter"/>
</dbReference>
<dbReference type="PANTHER" id="PTHR15191">
    <property type="entry name" value="PROTEIN CBG20567"/>
    <property type="match status" value="1"/>
</dbReference>
<proteinExistence type="predicted"/>
<dbReference type="GO" id="GO:0005634">
    <property type="term" value="C:nucleus"/>
    <property type="evidence" value="ECO:0007669"/>
    <property type="project" value="TreeGrafter"/>
</dbReference>
<dbReference type="OrthoDB" id="5829916at2759"/>
<dbReference type="EMBL" id="MU825415">
    <property type="protein sequence ID" value="KAJ7390507.1"/>
    <property type="molecule type" value="Genomic_DNA"/>
</dbReference>
<keyword evidence="4" id="KW-1185">Reference proteome</keyword>
<protein>
    <submittedName>
        <fullName evidence="3">Negative regulation of DNA damage response, signal transduction by p53 class mediator</fullName>
    </submittedName>
</protein>
<evidence type="ECO:0000313" key="3">
    <source>
        <dbReference type="EMBL" id="KAJ7390507.1"/>
    </source>
</evidence>
<feature type="compositionally biased region" description="Low complexity" evidence="1">
    <location>
        <begin position="13"/>
        <end position="26"/>
    </location>
</feature>
<dbReference type="GO" id="GO:0006606">
    <property type="term" value="P:protein import into nucleus"/>
    <property type="evidence" value="ECO:0007669"/>
    <property type="project" value="TreeGrafter"/>
</dbReference>
<keyword evidence="2" id="KW-0812">Transmembrane</keyword>
<dbReference type="PANTHER" id="PTHR15191:SF3">
    <property type="entry name" value="PITUITARY TUMOR-TRANSFORMING GENE PROTEIN-BINDING FACTOR"/>
    <property type="match status" value="1"/>
</dbReference>